<proteinExistence type="predicted"/>
<sequence length="256" mass="29069">MHTEADIRKAIVPLLDQYGALSTTEVKQRLSEVLVFDEEDKLPSSTRNEIRIIQRIGNIVAHQASTFQTYEEGFAVDKSVRPAQFIAIRGLGDEKVVLTQEDIQTRRQRTRTFTARRVDWEAVQRENAELGRLGEEFVVAFERARVATLDPSSVDRVLHLSQLQGDGLGYDISSVNPDGSIRRIEVKTTRGGIHTPFYMSRNEKLFLETYQDDGAFVYRVYEFDTGSNTGCIQMIPAAALLEQYAFDPTEFQVSLR</sequence>
<evidence type="ECO:0000259" key="1">
    <source>
        <dbReference type="Pfam" id="PF13020"/>
    </source>
</evidence>
<evidence type="ECO:0000313" key="2">
    <source>
        <dbReference type="EMBL" id="HIR51212.1"/>
    </source>
</evidence>
<name>A0A9D1DII5_9FIRM</name>
<dbReference type="InterPro" id="IPR024975">
    <property type="entry name" value="NOV_C"/>
</dbReference>
<organism evidence="2 3">
    <name type="scientific">Candidatus Avoscillospira avicola</name>
    <dbReference type="NCBI Taxonomy" id="2840706"/>
    <lineage>
        <taxon>Bacteria</taxon>
        <taxon>Bacillati</taxon>
        <taxon>Bacillota</taxon>
        <taxon>Clostridia</taxon>
        <taxon>Eubacteriales</taxon>
        <taxon>Oscillospiraceae</taxon>
        <taxon>Oscillospiraceae incertae sedis</taxon>
        <taxon>Candidatus Avoscillospira</taxon>
    </lineage>
</organism>
<accession>A0A9D1DII5</accession>
<dbReference type="Proteomes" id="UP000824239">
    <property type="component" value="Unassembled WGS sequence"/>
</dbReference>
<dbReference type="EMBL" id="DVHE01000060">
    <property type="protein sequence ID" value="HIR51212.1"/>
    <property type="molecule type" value="Genomic_DNA"/>
</dbReference>
<dbReference type="AlphaFoldDB" id="A0A9D1DII5"/>
<dbReference type="Pfam" id="PF13020">
    <property type="entry name" value="NOV_C"/>
    <property type="match status" value="1"/>
</dbReference>
<protein>
    <submittedName>
        <fullName evidence="2">DUF3883 domain-containing protein</fullName>
    </submittedName>
</protein>
<comment type="caution">
    <text evidence="2">The sequence shown here is derived from an EMBL/GenBank/DDBJ whole genome shotgun (WGS) entry which is preliminary data.</text>
</comment>
<reference evidence="2" key="1">
    <citation type="submission" date="2020-10" db="EMBL/GenBank/DDBJ databases">
        <authorList>
            <person name="Gilroy R."/>
        </authorList>
    </citation>
    <scope>NUCLEOTIDE SEQUENCE</scope>
    <source>
        <strain evidence="2">ChiBcec15-4380</strain>
    </source>
</reference>
<gene>
    <name evidence="2" type="ORF">IAA53_07990</name>
</gene>
<evidence type="ECO:0000313" key="3">
    <source>
        <dbReference type="Proteomes" id="UP000824239"/>
    </source>
</evidence>
<feature type="domain" description="Protein NO VEIN C-terminal" evidence="1">
    <location>
        <begin position="134"/>
        <end position="225"/>
    </location>
</feature>
<reference evidence="2" key="2">
    <citation type="journal article" date="2021" name="PeerJ">
        <title>Extensive microbial diversity within the chicken gut microbiome revealed by metagenomics and culture.</title>
        <authorList>
            <person name="Gilroy R."/>
            <person name="Ravi A."/>
            <person name="Getino M."/>
            <person name="Pursley I."/>
            <person name="Horton D.L."/>
            <person name="Alikhan N.F."/>
            <person name="Baker D."/>
            <person name="Gharbi K."/>
            <person name="Hall N."/>
            <person name="Watson M."/>
            <person name="Adriaenssens E.M."/>
            <person name="Foster-Nyarko E."/>
            <person name="Jarju S."/>
            <person name="Secka A."/>
            <person name="Antonio M."/>
            <person name="Oren A."/>
            <person name="Chaudhuri R.R."/>
            <person name="La Ragione R."/>
            <person name="Hildebrand F."/>
            <person name="Pallen M.J."/>
        </authorList>
    </citation>
    <scope>NUCLEOTIDE SEQUENCE</scope>
    <source>
        <strain evidence="2">ChiBcec15-4380</strain>
    </source>
</reference>